<organism evidence="1 2">
    <name type="scientific">Jonquetella anthropi DSM 22815</name>
    <dbReference type="NCBI Taxonomy" id="885272"/>
    <lineage>
        <taxon>Bacteria</taxon>
        <taxon>Thermotogati</taxon>
        <taxon>Synergistota</taxon>
        <taxon>Synergistia</taxon>
        <taxon>Synergistales</taxon>
        <taxon>Dethiosulfovibrionaceae</taxon>
        <taxon>Jonquetella</taxon>
    </lineage>
</organism>
<name>H0UMC2_9BACT</name>
<proteinExistence type="predicted"/>
<dbReference type="AlphaFoldDB" id="H0UMC2"/>
<gene>
    <name evidence="1" type="ORF">JonanDRAFT_0168</name>
</gene>
<reference evidence="1 2" key="1">
    <citation type="submission" date="2011-11" db="EMBL/GenBank/DDBJ databases">
        <title>The Noncontiguous Finished genome of Jonquetella anthropi DSM 22815.</title>
        <authorList>
            <consortium name="US DOE Joint Genome Institute (JGI-PGF)"/>
            <person name="Lucas S."/>
            <person name="Copeland A."/>
            <person name="Lapidus A."/>
            <person name="Glavina del Rio T."/>
            <person name="Dalin E."/>
            <person name="Tice H."/>
            <person name="Bruce D."/>
            <person name="Goodwin L."/>
            <person name="Pitluck S."/>
            <person name="Peters L."/>
            <person name="Mikhailova N."/>
            <person name="Held B."/>
            <person name="Kyrpides N."/>
            <person name="Mavromatis K."/>
            <person name="Ivanova N."/>
            <person name="Markowitz V."/>
            <person name="Cheng J.-F."/>
            <person name="Hugenholtz P."/>
            <person name="Woyke T."/>
            <person name="Wu D."/>
            <person name="Gronow S."/>
            <person name="Wellnitz S."/>
            <person name="Brambilla E."/>
            <person name="Klenk H.-P."/>
            <person name="Eisen J.A."/>
        </authorList>
    </citation>
    <scope>NUCLEOTIDE SEQUENCE [LARGE SCALE GENOMIC DNA]</scope>
    <source>
        <strain evidence="1 2">DSM 22815</strain>
    </source>
</reference>
<dbReference type="STRING" id="885272.JonanDRAFT_0168"/>
<evidence type="ECO:0000313" key="1">
    <source>
        <dbReference type="EMBL" id="EHM12595.1"/>
    </source>
</evidence>
<dbReference type="OrthoDB" id="3268254at2"/>
<sequence>MNNRKRNMQIKFRVTEEERSLIEEKMKQVPTNNMEAYLRKIAIDGYIIQVDHSDIE</sequence>
<dbReference type="Proteomes" id="UP000003806">
    <property type="component" value="Chromosome"/>
</dbReference>
<evidence type="ECO:0000313" key="2">
    <source>
        <dbReference type="Proteomes" id="UP000003806"/>
    </source>
</evidence>
<dbReference type="HOGENOM" id="CLU_137404_3_2_0"/>
<keyword evidence="2" id="KW-1185">Reference proteome</keyword>
<dbReference type="EMBL" id="CM001376">
    <property type="protein sequence ID" value="EHM12595.1"/>
    <property type="molecule type" value="Genomic_DNA"/>
</dbReference>
<evidence type="ECO:0008006" key="3">
    <source>
        <dbReference type="Google" id="ProtNLM"/>
    </source>
</evidence>
<dbReference type="InterPro" id="IPR053842">
    <property type="entry name" value="NikA-like"/>
</dbReference>
<protein>
    <recommendedName>
        <fullName evidence="3">Plasmid mobilization relaxosome protein MobC</fullName>
    </recommendedName>
</protein>
<dbReference type="Pfam" id="PF21983">
    <property type="entry name" value="NikA-like"/>
    <property type="match status" value="1"/>
</dbReference>
<accession>H0UMC2</accession>